<name>A0A0F9J195_9ZZZZ</name>
<accession>A0A0F9J195</accession>
<proteinExistence type="predicted"/>
<organism evidence="1">
    <name type="scientific">marine sediment metagenome</name>
    <dbReference type="NCBI Taxonomy" id="412755"/>
    <lineage>
        <taxon>unclassified sequences</taxon>
        <taxon>metagenomes</taxon>
        <taxon>ecological metagenomes</taxon>
    </lineage>
</organism>
<evidence type="ECO:0008006" key="2">
    <source>
        <dbReference type="Google" id="ProtNLM"/>
    </source>
</evidence>
<dbReference type="AlphaFoldDB" id="A0A0F9J195"/>
<feature type="non-terminal residue" evidence="1">
    <location>
        <position position="1"/>
    </location>
</feature>
<comment type="caution">
    <text evidence="1">The sequence shown here is derived from an EMBL/GenBank/DDBJ whole genome shotgun (WGS) entry which is preliminary data.</text>
</comment>
<evidence type="ECO:0000313" key="1">
    <source>
        <dbReference type="EMBL" id="KKM63404.1"/>
    </source>
</evidence>
<gene>
    <name evidence="1" type="ORF">LCGC14_1511760</name>
</gene>
<reference evidence="1" key="1">
    <citation type="journal article" date="2015" name="Nature">
        <title>Complex archaea that bridge the gap between prokaryotes and eukaryotes.</title>
        <authorList>
            <person name="Spang A."/>
            <person name="Saw J.H."/>
            <person name="Jorgensen S.L."/>
            <person name="Zaremba-Niedzwiedzka K."/>
            <person name="Martijn J."/>
            <person name="Lind A.E."/>
            <person name="van Eijk R."/>
            <person name="Schleper C."/>
            <person name="Guy L."/>
            <person name="Ettema T.J."/>
        </authorList>
    </citation>
    <scope>NUCLEOTIDE SEQUENCE</scope>
</reference>
<sequence length="174" mass="20007">KFMRAMFCGDKSFEKTGIVAYGVNRLMIHSPLADTSNWNVNIQQGYYGEETCGCNASPSDIYETAETIDEFLLLKTDKSRVEFLLKNEYGYLLPTVENCKWSVIRVAVKDITLPNPDHYKRLDKKIVQQYRDTQDGLPQCVCVGDNFRLVDGYHRFAARQEKARKILIIHGCIK</sequence>
<protein>
    <recommendedName>
        <fullName evidence="2">ParB/Sulfiredoxin domain-containing protein</fullName>
    </recommendedName>
</protein>
<dbReference type="EMBL" id="LAZR01011104">
    <property type="protein sequence ID" value="KKM63404.1"/>
    <property type="molecule type" value="Genomic_DNA"/>
</dbReference>